<name>A0A6V8QRW5_TRIAP</name>
<dbReference type="Pfam" id="PF08550">
    <property type="entry name" value="GATA_AreA"/>
    <property type="match status" value="1"/>
</dbReference>
<evidence type="ECO:0000313" key="4">
    <source>
        <dbReference type="Proteomes" id="UP000517252"/>
    </source>
</evidence>
<dbReference type="AlphaFoldDB" id="A0A6V8QRW5"/>
<dbReference type="SMART" id="SM00479">
    <property type="entry name" value="EXOIII"/>
    <property type="match status" value="1"/>
</dbReference>
<evidence type="ECO:0000259" key="2">
    <source>
        <dbReference type="SMART" id="SM00479"/>
    </source>
</evidence>
<feature type="region of interest" description="Disordered" evidence="1">
    <location>
        <begin position="826"/>
        <end position="857"/>
    </location>
</feature>
<dbReference type="Pfam" id="PF06985">
    <property type="entry name" value="HET"/>
    <property type="match status" value="1"/>
</dbReference>
<feature type="domain" description="Exonuclease" evidence="2">
    <location>
        <begin position="174"/>
        <end position="361"/>
    </location>
</feature>
<dbReference type="GO" id="GO:0003676">
    <property type="term" value="F:nucleic acid binding"/>
    <property type="evidence" value="ECO:0007669"/>
    <property type="project" value="InterPro"/>
</dbReference>
<evidence type="ECO:0000313" key="3">
    <source>
        <dbReference type="EMBL" id="GFP55085.1"/>
    </source>
</evidence>
<feature type="region of interest" description="Disordered" evidence="1">
    <location>
        <begin position="292"/>
        <end position="324"/>
    </location>
</feature>
<dbReference type="InterPro" id="IPR013860">
    <property type="entry name" value="AreA_GATA"/>
</dbReference>
<evidence type="ECO:0000256" key="1">
    <source>
        <dbReference type="SAM" id="MobiDB-lite"/>
    </source>
</evidence>
<dbReference type="PANTHER" id="PTHR24148">
    <property type="entry name" value="ANKYRIN REPEAT DOMAIN-CONTAINING PROTEIN 39 HOMOLOG-RELATED"/>
    <property type="match status" value="1"/>
</dbReference>
<proteinExistence type="predicted"/>
<dbReference type="CDD" id="cd06137">
    <property type="entry name" value="DEDDh_RNase"/>
    <property type="match status" value="1"/>
</dbReference>
<protein>
    <submittedName>
        <fullName evidence="3">Uncharacterized protein C227.15</fullName>
    </submittedName>
</protein>
<reference evidence="3 4" key="1">
    <citation type="submission" date="2020-07" db="EMBL/GenBank/DDBJ databases">
        <title>Trichoderma asperellum IC-1 whole genome shotgun sequence.</title>
        <authorList>
            <person name="Kanamasa S."/>
            <person name="Takahashi H."/>
        </authorList>
    </citation>
    <scope>NUCLEOTIDE SEQUENCE [LARGE SCALE GENOMIC DNA]</scope>
    <source>
        <strain evidence="3 4">IC-1</strain>
    </source>
</reference>
<comment type="caution">
    <text evidence="3">The sequence shown here is derived from an EMBL/GenBank/DDBJ whole genome shotgun (WGS) entry which is preliminary data.</text>
</comment>
<dbReference type="InterPro" id="IPR036397">
    <property type="entry name" value="RNaseH_sf"/>
</dbReference>
<sequence length="988" mass="112228">MSFAAARPETAPIKSFAITSDSRQPQPIKQSHAYTEQLRSLVHSLSELQKSGYIIYQLSGQDLDRKRRCHRCGRHLPNAFKRVKWLPKTPIQGGNGEHSEELQSNRMKQTVMHCKYHPGRIFQRKWSCCNGTPGAPPCQGQEDHTPKIYAAGELEREWRYYGTPTAELGGQKAVAVVIDCEMGTASTGETELIRVSAVDYFSGAVLLDSLVYPDVKMIHYNTRYSGITRQQMENARRTRSCLFGRANARKALWKFVGPNTIVIGHGGNSDLTSLRWIHPVVIDTFIVEKKNRPTEEDKDNSKDNNKGESEGKEDDTQMEETPEISTSELAEMKTLCSYSLDGGYPEYIALSYAWGQNVRDKVINLNGTQFPVGNNLWWFLHHMRLRNQYINVWIDAICIDQSNVMERNHQVQIMRKIYSNAQSVSVWLGKVDTSSDSDVAMQWLATRTSCKVGNFNFDNFWSLRQAKAILAFCEMNYWRRVWIIQEIMFAKEITLYCGSKHISWNTFEQLVKDLQAISDKGREHHTPCASLILASPAIVIAKAKAAWGGNLQPLTTLLQLYREHEATNILDKVYALHGLAKDSSDIAVDYGITADDLLVKVLHHAYCTLGSITDIKEAKKSLVRFGEMVAEMLDIDCSAKEISFHISMAERQSLDGQAKSLETLNVESVDTIEQTKDDTAASTRPRQNVDYLSHGWNKEDIWSCWRYIISNRDEFANSARLENASWRNWVKVKNNLKTISPDKLNWLKDYDTTWLFGPLQCSSKNSNPPYHEASSVALSKTDSNQNKKPILKRNNQPKFMPQGSPVCAPLLKQTTATIPAQETCESLKRGEDDVGDPMESQRRNQDTSSFAASGGLSNTTSPFPKLKHIHFNELVEQYIAIDITGDYMNEEDYDIHGDDSSSSDDGIMMKPTRPKKRVPWYKKDSRKPADLDGKIIAKLPPSYLKYRAYTPEIAIDTANRVSLGEFFLALRPPPFKNRVVSQWYRKFK</sequence>
<feature type="compositionally biased region" description="Polar residues" evidence="1">
    <location>
        <begin position="776"/>
        <end position="797"/>
    </location>
</feature>
<dbReference type="PANTHER" id="PTHR24148:SF73">
    <property type="entry name" value="HET DOMAIN PROTEIN (AFU_ORTHOLOGUE AFUA_8G01020)"/>
    <property type="match status" value="1"/>
</dbReference>
<dbReference type="Proteomes" id="UP000517252">
    <property type="component" value="Unassembled WGS sequence"/>
</dbReference>
<feature type="compositionally biased region" description="Polar residues" evidence="1">
    <location>
        <begin position="846"/>
        <end position="857"/>
    </location>
</feature>
<dbReference type="Gene3D" id="3.30.420.10">
    <property type="entry name" value="Ribonuclease H-like superfamily/Ribonuclease H"/>
    <property type="match status" value="1"/>
</dbReference>
<feature type="compositionally biased region" description="Basic and acidic residues" evidence="1">
    <location>
        <begin position="292"/>
        <end position="310"/>
    </location>
</feature>
<feature type="compositionally biased region" description="Acidic residues" evidence="1">
    <location>
        <begin position="311"/>
        <end position="322"/>
    </location>
</feature>
<organism evidence="3 4">
    <name type="scientific">Trichoderma asperellum</name>
    <name type="common">Filamentous fungus</name>
    <dbReference type="NCBI Taxonomy" id="101201"/>
    <lineage>
        <taxon>Eukaryota</taxon>
        <taxon>Fungi</taxon>
        <taxon>Dikarya</taxon>
        <taxon>Ascomycota</taxon>
        <taxon>Pezizomycotina</taxon>
        <taxon>Sordariomycetes</taxon>
        <taxon>Hypocreomycetidae</taxon>
        <taxon>Hypocreales</taxon>
        <taxon>Hypocreaceae</taxon>
        <taxon>Trichoderma</taxon>
    </lineage>
</organism>
<dbReference type="InterPro" id="IPR013520">
    <property type="entry name" value="Ribonucl_H"/>
</dbReference>
<dbReference type="InterPro" id="IPR012337">
    <property type="entry name" value="RNaseH-like_sf"/>
</dbReference>
<dbReference type="EMBL" id="BLZH01000004">
    <property type="protein sequence ID" value="GFP55085.1"/>
    <property type="molecule type" value="Genomic_DNA"/>
</dbReference>
<dbReference type="OrthoDB" id="2157530at2759"/>
<gene>
    <name evidence="3" type="ORF">TASIC1_0004071000</name>
</gene>
<accession>A0A6V8QRW5</accession>
<feature type="region of interest" description="Disordered" evidence="1">
    <location>
        <begin position="766"/>
        <end position="799"/>
    </location>
</feature>
<dbReference type="InterPro" id="IPR052895">
    <property type="entry name" value="HetReg/Transcr_Mod"/>
</dbReference>
<dbReference type="SUPFAM" id="SSF53098">
    <property type="entry name" value="Ribonuclease H-like"/>
    <property type="match status" value="1"/>
</dbReference>
<dbReference type="InterPro" id="IPR010730">
    <property type="entry name" value="HET"/>
</dbReference>